<name>A0AAP0FN55_9MAGN</name>
<keyword evidence="1" id="KW-0812">Transmembrane</keyword>
<comment type="caution">
    <text evidence="2">The sequence shown here is derived from an EMBL/GenBank/DDBJ whole genome shotgun (WGS) entry which is preliminary data.</text>
</comment>
<accession>A0AAP0FN55</accession>
<dbReference type="EMBL" id="JBBNAF010000010">
    <property type="protein sequence ID" value="KAK9107184.1"/>
    <property type="molecule type" value="Genomic_DNA"/>
</dbReference>
<proteinExistence type="predicted"/>
<keyword evidence="3" id="KW-1185">Reference proteome</keyword>
<reference evidence="2 3" key="1">
    <citation type="submission" date="2024-01" db="EMBL/GenBank/DDBJ databases">
        <title>Genome assemblies of Stephania.</title>
        <authorList>
            <person name="Yang L."/>
        </authorList>
    </citation>
    <scope>NUCLEOTIDE SEQUENCE [LARGE SCALE GENOMIC DNA]</scope>
    <source>
        <strain evidence="2">YNDBR</strain>
        <tissue evidence="2">Leaf</tissue>
    </source>
</reference>
<evidence type="ECO:0000313" key="2">
    <source>
        <dbReference type="EMBL" id="KAK9107184.1"/>
    </source>
</evidence>
<evidence type="ECO:0000256" key="1">
    <source>
        <dbReference type="SAM" id="Phobius"/>
    </source>
</evidence>
<dbReference type="AlphaFoldDB" id="A0AAP0FN55"/>
<keyword evidence="1" id="KW-1133">Transmembrane helix</keyword>
<evidence type="ECO:0000313" key="3">
    <source>
        <dbReference type="Proteomes" id="UP001420932"/>
    </source>
</evidence>
<feature type="transmembrane region" description="Helical" evidence="1">
    <location>
        <begin position="6"/>
        <end position="25"/>
    </location>
</feature>
<organism evidence="2 3">
    <name type="scientific">Stephania yunnanensis</name>
    <dbReference type="NCBI Taxonomy" id="152371"/>
    <lineage>
        <taxon>Eukaryota</taxon>
        <taxon>Viridiplantae</taxon>
        <taxon>Streptophyta</taxon>
        <taxon>Embryophyta</taxon>
        <taxon>Tracheophyta</taxon>
        <taxon>Spermatophyta</taxon>
        <taxon>Magnoliopsida</taxon>
        <taxon>Ranunculales</taxon>
        <taxon>Menispermaceae</taxon>
        <taxon>Menispermoideae</taxon>
        <taxon>Cissampelideae</taxon>
        <taxon>Stephania</taxon>
    </lineage>
</organism>
<sequence>MLSFTMSFLFSLMSEYIFILIYLITSILQKRFFEIPNDGGVEKWILQSVTHKWKENKFELKSKYFKADKTREEIEKSIPIGFFPNQWKAMVHYWFSEKSKGTIMPLNLRDKFSFF</sequence>
<dbReference type="Proteomes" id="UP001420932">
    <property type="component" value="Unassembled WGS sequence"/>
</dbReference>
<gene>
    <name evidence="2" type="ORF">Syun_023195</name>
</gene>
<keyword evidence="1" id="KW-0472">Membrane</keyword>
<protein>
    <submittedName>
        <fullName evidence="2">Uncharacterized protein</fullName>
    </submittedName>
</protein>